<dbReference type="Gene3D" id="1.10.630.10">
    <property type="entry name" value="Cytochrome P450"/>
    <property type="match status" value="1"/>
</dbReference>
<dbReference type="InterPro" id="IPR002401">
    <property type="entry name" value="Cyt_P450_E_grp-I"/>
</dbReference>
<dbReference type="InterPro" id="IPR036396">
    <property type="entry name" value="Cyt_P450_sf"/>
</dbReference>
<dbReference type="PRINTS" id="PR00463">
    <property type="entry name" value="EP450I"/>
</dbReference>
<dbReference type="GO" id="GO:0016705">
    <property type="term" value="F:oxidoreductase activity, acting on paired donors, with incorporation or reduction of molecular oxygen"/>
    <property type="evidence" value="ECO:0007669"/>
    <property type="project" value="InterPro"/>
</dbReference>
<dbReference type="GO" id="GO:0005506">
    <property type="term" value="F:iron ion binding"/>
    <property type="evidence" value="ECO:0007669"/>
    <property type="project" value="InterPro"/>
</dbReference>
<dbReference type="GO" id="GO:0004497">
    <property type="term" value="F:monooxygenase activity"/>
    <property type="evidence" value="ECO:0007669"/>
    <property type="project" value="UniProtKB-KW"/>
</dbReference>
<keyword evidence="2" id="KW-0479">Metal-binding</keyword>
<dbReference type="Proteomes" id="UP001161247">
    <property type="component" value="Chromosome 8"/>
</dbReference>
<evidence type="ECO:0000313" key="7">
    <source>
        <dbReference type="Proteomes" id="UP001161247"/>
    </source>
</evidence>
<organism evidence="6 7">
    <name type="scientific">Oldenlandia corymbosa var. corymbosa</name>
    <dbReference type="NCBI Taxonomy" id="529605"/>
    <lineage>
        <taxon>Eukaryota</taxon>
        <taxon>Viridiplantae</taxon>
        <taxon>Streptophyta</taxon>
        <taxon>Embryophyta</taxon>
        <taxon>Tracheophyta</taxon>
        <taxon>Spermatophyta</taxon>
        <taxon>Magnoliopsida</taxon>
        <taxon>eudicotyledons</taxon>
        <taxon>Gunneridae</taxon>
        <taxon>Pentapetalae</taxon>
        <taxon>asterids</taxon>
        <taxon>lamiids</taxon>
        <taxon>Gentianales</taxon>
        <taxon>Rubiaceae</taxon>
        <taxon>Rubioideae</taxon>
        <taxon>Spermacoceae</taxon>
        <taxon>Hedyotis-Oldenlandia complex</taxon>
        <taxon>Oldenlandia</taxon>
    </lineage>
</organism>
<keyword evidence="1" id="KW-0349">Heme</keyword>
<evidence type="ECO:0000256" key="5">
    <source>
        <dbReference type="ARBA" id="ARBA00023033"/>
    </source>
</evidence>
<dbReference type="AlphaFoldDB" id="A0AAV1E8A9"/>
<dbReference type="InterPro" id="IPR001128">
    <property type="entry name" value="Cyt_P450"/>
</dbReference>
<gene>
    <name evidence="6" type="ORF">OLC1_LOCUS22347</name>
</gene>
<reference evidence="6" key="1">
    <citation type="submission" date="2023-03" db="EMBL/GenBank/DDBJ databases">
        <authorList>
            <person name="Julca I."/>
        </authorList>
    </citation>
    <scope>NUCLEOTIDE SEQUENCE</scope>
</reference>
<keyword evidence="5" id="KW-0503">Monooxygenase</keyword>
<protein>
    <submittedName>
        <fullName evidence="6">OLC1v1016931C1</fullName>
    </submittedName>
</protein>
<keyword evidence="4" id="KW-0408">Iron</keyword>
<name>A0AAV1E8A9_OLDCO</name>
<dbReference type="PANTHER" id="PTHR47947">
    <property type="entry name" value="CYTOCHROME P450 82C3-RELATED"/>
    <property type="match status" value="1"/>
</dbReference>
<proteinExistence type="predicted"/>
<dbReference type="Pfam" id="PF00067">
    <property type="entry name" value="p450"/>
    <property type="match status" value="1"/>
</dbReference>
<dbReference type="GO" id="GO:0020037">
    <property type="term" value="F:heme binding"/>
    <property type="evidence" value="ECO:0007669"/>
    <property type="project" value="InterPro"/>
</dbReference>
<dbReference type="InterPro" id="IPR050651">
    <property type="entry name" value="Plant_Cytochrome_P450_Monoox"/>
</dbReference>
<dbReference type="EMBL" id="OX459125">
    <property type="protein sequence ID" value="CAI9115918.1"/>
    <property type="molecule type" value="Genomic_DNA"/>
</dbReference>
<keyword evidence="7" id="KW-1185">Reference proteome</keyword>
<sequence length="86" mass="9579">MEWTLSALLNNQACLKTAQKEIDTITGFERMINDSDLGHLPYLQGVINETLRMYPVAPLLVPRESSEDCIVGGYRVPKGSMLVVNI</sequence>
<evidence type="ECO:0000256" key="3">
    <source>
        <dbReference type="ARBA" id="ARBA00023002"/>
    </source>
</evidence>
<dbReference type="PANTHER" id="PTHR47947:SF3">
    <property type="entry name" value="CYTOCHROME P450 81D1-LIKE"/>
    <property type="match status" value="1"/>
</dbReference>
<evidence type="ECO:0000256" key="4">
    <source>
        <dbReference type="ARBA" id="ARBA00023004"/>
    </source>
</evidence>
<evidence type="ECO:0000313" key="6">
    <source>
        <dbReference type="EMBL" id="CAI9115918.1"/>
    </source>
</evidence>
<evidence type="ECO:0000256" key="2">
    <source>
        <dbReference type="ARBA" id="ARBA00022723"/>
    </source>
</evidence>
<evidence type="ECO:0000256" key="1">
    <source>
        <dbReference type="ARBA" id="ARBA00022617"/>
    </source>
</evidence>
<accession>A0AAV1E8A9</accession>
<keyword evidence="3" id="KW-0560">Oxidoreductase</keyword>
<dbReference type="SUPFAM" id="SSF48264">
    <property type="entry name" value="Cytochrome P450"/>
    <property type="match status" value="1"/>
</dbReference>